<dbReference type="KEGG" id="cme:CYME_CMF123C"/>
<dbReference type="NCBIfam" id="TIGR01262">
    <property type="entry name" value="maiA"/>
    <property type="match status" value="1"/>
</dbReference>
<dbReference type="Gramene" id="CMF123CT">
    <property type="protein sequence ID" value="CMF123CT"/>
    <property type="gene ID" value="CMF123C"/>
</dbReference>
<feature type="domain" description="GST C-terminal" evidence="3">
    <location>
        <begin position="92"/>
        <end position="218"/>
    </location>
</feature>
<dbReference type="SFLD" id="SFLDS00019">
    <property type="entry name" value="Glutathione_Transferase_(cytos"/>
    <property type="match status" value="1"/>
</dbReference>
<dbReference type="OMA" id="VYNAHRF"/>
<dbReference type="SFLD" id="SFLDG00358">
    <property type="entry name" value="Main_(cytGST)"/>
    <property type="match status" value="1"/>
</dbReference>
<dbReference type="Gene3D" id="3.40.30.10">
    <property type="entry name" value="Glutaredoxin"/>
    <property type="match status" value="1"/>
</dbReference>
<dbReference type="PROSITE" id="PS50404">
    <property type="entry name" value="GST_NTER"/>
    <property type="match status" value="1"/>
</dbReference>
<dbReference type="SUPFAM" id="SSF52833">
    <property type="entry name" value="Thioredoxin-like"/>
    <property type="match status" value="1"/>
</dbReference>
<gene>
    <name evidence="4" type="ORF">CYME_CMF123C</name>
</gene>
<proteinExistence type="inferred from homology"/>
<dbReference type="Proteomes" id="UP000007014">
    <property type="component" value="Chromosome 6"/>
</dbReference>
<evidence type="ECO:0000259" key="2">
    <source>
        <dbReference type="PROSITE" id="PS50404"/>
    </source>
</evidence>
<dbReference type="PANTHER" id="PTHR42673">
    <property type="entry name" value="MALEYLACETOACETATE ISOMERASE"/>
    <property type="match status" value="1"/>
</dbReference>
<name>M1VB68_CYAM1</name>
<dbReference type="InterPro" id="IPR040079">
    <property type="entry name" value="Glutathione_S-Trfase"/>
</dbReference>
<dbReference type="GeneID" id="16993014"/>
<dbReference type="InterPro" id="IPR034330">
    <property type="entry name" value="GST_Zeta_C"/>
</dbReference>
<dbReference type="GO" id="GO:0005737">
    <property type="term" value="C:cytoplasm"/>
    <property type="evidence" value="ECO:0007669"/>
    <property type="project" value="InterPro"/>
</dbReference>
<accession>M1VB68</accession>
<dbReference type="PANTHER" id="PTHR42673:SF4">
    <property type="entry name" value="MALEYLACETOACETATE ISOMERASE"/>
    <property type="match status" value="1"/>
</dbReference>
<protein>
    <submittedName>
        <fullName evidence="4">Similar to maleylacetoacetate isomerase</fullName>
    </submittedName>
</protein>
<dbReference type="GO" id="GO:0006749">
    <property type="term" value="P:glutathione metabolic process"/>
    <property type="evidence" value="ECO:0007669"/>
    <property type="project" value="TreeGrafter"/>
</dbReference>
<evidence type="ECO:0000313" key="5">
    <source>
        <dbReference type="Proteomes" id="UP000007014"/>
    </source>
</evidence>
<dbReference type="CDD" id="cd03191">
    <property type="entry name" value="GST_C_Zeta"/>
    <property type="match status" value="1"/>
</dbReference>
<dbReference type="InterPro" id="IPR005955">
    <property type="entry name" value="GST_Zeta"/>
</dbReference>
<dbReference type="InterPro" id="IPR036249">
    <property type="entry name" value="Thioredoxin-like_sf"/>
</dbReference>
<dbReference type="Gene3D" id="1.20.1050.10">
    <property type="match status" value="1"/>
</dbReference>
<reference evidence="4 5" key="1">
    <citation type="journal article" date="2004" name="Nature">
        <title>Genome sequence of the ultrasmall unicellular red alga Cyanidioschyzon merolae 10D.</title>
        <authorList>
            <person name="Matsuzaki M."/>
            <person name="Misumi O."/>
            <person name="Shin-i T."/>
            <person name="Maruyama S."/>
            <person name="Takahara M."/>
            <person name="Miyagishima S."/>
            <person name="Mori T."/>
            <person name="Nishida K."/>
            <person name="Yagisawa F."/>
            <person name="Nishida K."/>
            <person name="Yoshida Y."/>
            <person name="Nishimura Y."/>
            <person name="Nakao S."/>
            <person name="Kobayashi T."/>
            <person name="Momoyama Y."/>
            <person name="Higashiyama T."/>
            <person name="Minoda A."/>
            <person name="Sano M."/>
            <person name="Nomoto H."/>
            <person name="Oishi K."/>
            <person name="Hayashi H."/>
            <person name="Ohta F."/>
            <person name="Nishizaka S."/>
            <person name="Haga S."/>
            <person name="Miura S."/>
            <person name="Morishita T."/>
            <person name="Kabeya Y."/>
            <person name="Terasawa K."/>
            <person name="Suzuki Y."/>
            <person name="Ishii Y."/>
            <person name="Asakawa S."/>
            <person name="Takano H."/>
            <person name="Ohta N."/>
            <person name="Kuroiwa H."/>
            <person name="Tanaka K."/>
            <person name="Shimizu N."/>
            <person name="Sugano S."/>
            <person name="Sato N."/>
            <person name="Nozaki H."/>
            <person name="Ogasawara N."/>
            <person name="Kohara Y."/>
            <person name="Kuroiwa T."/>
        </authorList>
    </citation>
    <scope>NUCLEOTIDE SEQUENCE [LARGE SCALE GENOMIC DNA]</scope>
    <source>
        <strain evidence="4 5">10D</strain>
    </source>
</reference>
<dbReference type="InterPro" id="IPR036282">
    <property type="entry name" value="Glutathione-S-Trfase_C_sf"/>
</dbReference>
<dbReference type="PROSITE" id="PS50405">
    <property type="entry name" value="GST_CTER"/>
    <property type="match status" value="1"/>
</dbReference>
<evidence type="ECO:0000259" key="3">
    <source>
        <dbReference type="PROSITE" id="PS50405"/>
    </source>
</evidence>
<dbReference type="FunFam" id="1.20.1050.10:FF:000017">
    <property type="entry name" value="Maleylacetoacetate isomerase"/>
    <property type="match status" value="1"/>
</dbReference>
<dbReference type="Pfam" id="PF13409">
    <property type="entry name" value="GST_N_2"/>
    <property type="match status" value="1"/>
</dbReference>
<comment type="similarity">
    <text evidence="1">Belongs to the GST superfamily. Zeta family.</text>
</comment>
<dbReference type="RefSeq" id="XP_005535778.1">
    <property type="nucleotide sequence ID" value="XM_005535721.1"/>
</dbReference>
<dbReference type="SUPFAM" id="SSF47616">
    <property type="entry name" value="GST C-terminal domain-like"/>
    <property type="match status" value="1"/>
</dbReference>
<feature type="domain" description="GST N-terminal" evidence="2">
    <location>
        <begin position="2"/>
        <end position="86"/>
    </location>
</feature>
<organism evidence="4 5">
    <name type="scientific">Cyanidioschyzon merolae (strain NIES-3377 / 10D)</name>
    <name type="common">Unicellular red alga</name>
    <dbReference type="NCBI Taxonomy" id="280699"/>
    <lineage>
        <taxon>Eukaryota</taxon>
        <taxon>Rhodophyta</taxon>
        <taxon>Bangiophyceae</taxon>
        <taxon>Cyanidiales</taxon>
        <taxon>Cyanidiaceae</taxon>
        <taxon>Cyanidioschyzon</taxon>
    </lineage>
</organism>
<dbReference type="InterPro" id="IPR004045">
    <property type="entry name" value="Glutathione_S-Trfase_N"/>
</dbReference>
<evidence type="ECO:0000256" key="1">
    <source>
        <dbReference type="ARBA" id="ARBA00010007"/>
    </source>
</evidence>
<dbReference type="HOGENOM" id="CLU_011226_20_1_1"/>
<dbReference type="STRING" id="280699.M1VB68"/>
<reference evidence="4 5" key="2">
    <citation type="journal article" date="2007" name="BMC Biol.">
        <title>A 100%-complete sequence reveals unusually simple genomic features in the hot-spring red alga Cyanidioschyzon merolae.</title>
        <authorList>
            <person name="Nozaki H."/>
            <person name="Takano H."/>
            <person name="Misumi O."/>
            <person name="Terasawa K."/>
            <person name="Matsuzaki M."/>
            <person name="Maruyama S."/>
            <person name="Nishida K."/>
            <person name="Yagisawa F."/>
            <person name="Yoshida Y."/>
            <person name="Fujiwara T."/>
            <person name="Takio S."/>
            <person name="Tamura K."/>
            <person name="Chung S.J."/>
            <person name="Nakamura S."/>
            <person name="Kuroiwa H."/>
            <person name="Tanaka K."/>
            <person name="Sato N."/>
            <person name="Kuroiwa T."/>
        </authorList>
    </citation>
    <scope>NUCLEOTIDE SEQUENCE [LARGE SCALE GENOMIC DNA]</scope>
    <source>
        <strain evidence="4 5">10D</strain>
    </source>
</reference>
<dbReference type="AlphaFoldDB" id="M1VB68"/>
<dbReference type="GO" id="GO:0006559">
    <property type="term" value="P:L-phenylalanine catabolic process"/>
    <property type="evidence" value="ECO:0007669"/>
    <property type="project" value="TreeGrafter"/>
</dbReference>
<keyword evidence="4" id="KW-0413">Isomerase</keyword>
<dbReference type="GO" id="GO:0016034">
    <property type="term" value="F:maleylacetoacetate isomerase activity"/>
    <property type="evidence" value="ECO:0007669"/>
    <property type="project" value="TreeGrafter"/>
</dbReference>
<evidence type="ECO:0000313" key="4">
    <source>
        <dbReference type="EMBL" id="BAM79492.1"/>
    </source>
</evidence>
<dbReference type="InterPro" id="IPR010987">
    <property type="entry name" value="Glutathione-S-Trfase_C-like"/>
</dbReference>
<sequence length="221" mass="24919">MERAVLYSYWRSSSSYRVRIVLNLKKVDYEYRPINLLKLSQGEQPPAEFLRLNPGGQVPTLLIDGHVLTQSVAICEYLEEAVTGGVKLLPEDPAQRAQVRRVVEIVNSGIQPLHNSAVLDYLSSKFGDAARTEWSKHWIHKGLIQLETILQHSVGQGPYSFGKQLTLADAFLVPQIGHAERFGVNMEEFPTLRKIYHTLIELPEFAAAHPSRQPDAEEHLA</sequence>
<keyword evidence="5" id="KW-1185">Reference proteome</keyword>
<dbReference type="GO" id="GO:0004364">
    <property type="term" value="F:glutathione transferase activity"/>
    <property type="evidence" value="ECO:0007669"/>
    <property type="project" value="TreeGrafter"/>
</dbReference>
<dbReference type="OrthoDB" id="202840at2759"/>
<dbReference type="eggNOG" id="KOG0868">
    <property type="taxonomic scope" value="Eukaryota"/>
</dbReference>
<dbReference type="EMBL" id="AP006488">
    <property type="protein sequence ID" value="BAM79492.1"/>
    <property type="molecule type" value="Genomic_DNA"/>
</dbReference>